<organism evidence="2 3">
    <name type="scientific">Ranitomeya imitator</name>
    <name type="common">mimic poison frog</name>
    <dbReference type="NCBI Taxonomy" id="111125"/>
    <lineage>
        <taxon>Eukaryota</taxon>
        <taxon>Metazoa</taxon>
        <taxon>Chordata</taxon>
        <taxon>Craniata</taxon>
        <taxon>Vertebrata</taxon>
        <taxon>Euteleostomi</taxon>
        <taxon>Amphibia</taxon>
        <taxon>Batrachia</taxon>
        <taxon>Anura</taxon>
        <taxon>Neobatrachia</taxon>
        <taxon>Hyloidea</taxon>
        <taxon>Dendrobatidae</taxon>
        <taxon>Dendrobatinae</taxon>
        <taxon>Ranitomeya</taxon>
    </lineage>
</organism>
<proteinExistence type="predicted"/>
<dbReference type="Proteomes" id="UP001176940">
    <property type="component" value="Unassembled WGS sequence"/>
</dbReference>
<gene>
    <name evidence="2" type="ORF">RIMI_LOCUS11176803</name>
</gene>
<dbReference type="PANTHER" id="PTHR12157">
    <property type="entry name" value="REGULATING SYNAPTIC MEMBRANE EXOCYTOSIS PROTEIN"/>
    <property type="match status" value="1"/>
</dbReference>
<evidence type="ECO:0000313" key="2">
    <source>
        <dbReference type="EMBL" id="CAJ0946116.1"/>
    </source>
</evidence>
<dbReference type="EMBL" id="CAUEEQ010024989">
    <property type="protein sequence ID" value="CAJ0946116.1"/>
    <property type="molecule type" value="Genomic_DNA"/>
</dbReference>
<protein>
    <submittedName>
        <fullName evidence="2">Uncharacterized protein</fullName>
    </submittedName>
</protein>
<evidence type="ECO:0000313" key="3">
    <source>
        <dbReference type="Proteomes" id="UP001176940"/>
    </source>
</evidence>
<dbReference type="InterPro" id="IPR039032">
    <property type="entry name" value="Rim-like"/>
</dbReference>
<feature type="non-terminal residue" evidence="2">
    <location>
        <position position="1"/>
    </location>
</feature>
<sequence length="284" mass="31722">RGPYSYNSGSKRISDSEVSDYDCDDGVGVVSGIVAFAVKHDESRRPDDQIKFWTFSYDQRCHSRIQIAAACQTQRDRYPGRCNVMDRCRSRCKVAQCEVRHWKLGVSWLKLWGYGWFKFLVGPGNVDYVTAVEQGEVAPPTGSDTFAYYEGPCASDVANEYSSPHLMKEPALSSAPSSLSPYFRHNGRDMQSSTLSVPEQVMSSNHCSRTGSLHVDSIGRTRSWSPSVPPPQSRGHSTPPPPPFTIITYFNTIQKRLSRSLAANVHVTNRNLYLARSIAVCTVR</sequence>
<accession>A0ABN9LPM4</accession>
<comment type="caution">
    <text evidence="2">The sequence shown here is derived from an EMBL/GenBank/DDBJ whole genome shotgun (WGS) entry which is preliminary data.</text>
</comment>
<dbReference type="PANTHER" id="PTHR12157:SF15">
    <property type="entry name" value="REGULATING SYNAPTIC MEMBRANE EXOCYTOSIS PROTEIN 2"/>
    <property type="match status" value="1"/>
</dbReference>
<name>A0ABN9LPM4_9NEOB</name>
<evidence type="ECO:0000256" key="1">
    <source>
        <dbReference type="SAM" id="MobiDB-lite"/>
    </source>
</evidence>
<reference evidence="2" key="1">
    <citation type="submission" date="2023-07" db="EMBL/GenBank/DDBJ databases">
        <authorList>
            <person name="Stuckert A."/>
        </authorList>
    </citation>
    <scope>NUCLEOTIDE SEQUENCE</scope>
</reference>
<keyword evidence="3" id="KW-1185">Reference proteome</keyword>
<feature type="compositionally biased region" description="Pro residues" evidence="1">
    <location>
        <begin position="227"/>
        <end position="241"/>
    </location>
</feature>
<feature type="region of interest" description="Disordered" evidence="1">
    <location>
        <begin position="217"/>
        <end position="241"/>
    </location>
</feature>